<evidence type="ECO:0000313" key="2">
    <source>
        <dbReference type="EMBL" id="KAJ7754477.1"/>
    </source>
</evidence>
<evidence type="ECO:0000256" key="1">
    <source>
        <dbReference type="SAM" id="Phobius"/>
    </source>
</evidence>
<feature type="transmembrane region" description="Helical" evidence="1">
    <location>
        <begin position="438"/>
        <end position="455"/>
    </location>
</feature>
<feature type="transmembrane region" description="Helical" evidence="1">
    <location>
        <begin position="359"/>
        <end position="392"/>
    </location>
</feature>
<keyword evidence="1" id="KW-1133">Transmembrane helix</keyword>
<proteinExistence type="predicted"/>
<organism evidence="2 3">
    <name type="scientific">Mycena metata</name>
    <dbReference type="NCBI Taxonomy" id="1033252"/>
    <lineage>
        <taxon>Eukaryota</taxon>
        <taxon>Fungi</taxon>
        <taxon>Dikarya</taxon>
        <taxon>Basidiomycota</taxon>
        <taxon>Agaricomycotina</taxon>
        <taxon>Agaricomycetes</taxon>
        <taxon>Agaricomycetidae</taxon>
        <taxon>Agaricales</taxon>
        <taxon>Marasmiineae</taxon>
        <taxon>Mycenaceae</taxon>
        <taxon>Mycena</taxon>
    </lineage>
</organism>
<reference evidence="2" key="1">
    <citation type="submission" date="2023-03" db="EMBL/GenBank/DDBJ databases">
        <title>Massive genome expansion in bonnet fungi (Mycena s.s.) driven by repeated elements and novel gene families across ecological guilds.</title>
        <authorList>
            <consortium name="Lawrence Berkeley National Laboratory"/>
            <person name="Harder C.B."/>
            <person name="Miyauchi S."/>
            <person name="Viragh M."/>
            <person name="Kuo A."/>
            <person name="Thoen E."/>
            <person name="Andreopoulos B."/>
            <person name="Lu D."/>
            <person name="Skrede I."/>
            <person name="Drula E."/>
            <person name="Henrissat B."/>
            <person name="Morin E."/>
            <person name="Kohler A."/>
            <person name="Barry K."/>
            <person name="LaButti K."/>
            <person name="Morin E."/>
            <person name="Salamov A."/>
            <person name="Lipzen A."/>
            <person name="Mereny Z."/>
            <person name="Hegedus B."/>
            <person name="Baldrian P."/>
            <person name="Stursova M."/>
            <person name="Weitz H."/>
            <person name="Taylor A."/>
            <person name="Grigoriev I.V."/>
            <person name="Nagy L.G."/>
            <person name="Martin F."/>
            <person name="Kauserud H."/>
        </authorList>
    </citation>
    <scope>NUCLEOTIDE SEQUENCE</scope>
    <source>
        <strain evidence="2">CBHHK182m</strain>
    </source>
</reference>
<accession>A0AAD7J3R8</accession>
<gene>
    <name evidence="2" type="ORF">B0H16DRAFT_745844</name>
</gene>
<keyword evidence="1" id="KW-0812">Transmembrane</keyword>
<protein>
    <recommendedName>
        <fullName evidence="4">WW domain-containing protein</fullName>
    </recommendedName>
</protein>
<comment type="caution">
    <text evidence="2">The sequence shown here is derived from an EMBL/GenBank/DDBJ whole genome shotgun (WGS) entry which is preliminary data.</text>
</comment>
<dbReference type="EMBL" id="JARKIB010000052">
    <property type="protein sequence ID" value="KAJ7754477.1"/>
    <property type="molecule type" value="Genomic_DNA"/>
</dbReference>
<evidence type="ECO:0008006" key="4">
    <source>
        <dbReference type="Google" id="ProtNLM"/>
    </source>
</evidence>
<dbReference type="Proteomes" id="UP001215598">
    <property type="component" value="Unassembled WGS sequence"/>
</dbReference>
<keyword evidence="1" id="KW-0472">Membrane</keyword>
<name>A0AAD7J3R8_9AGAR</name>
<keyword evidence="3" id="KW-1185">Reference proteome</keyword>
<evidence type="ECO:0000313" key="3">
    <source>
        <dbReference type="Proteomes" id="UP001215598"/>
    </source>
</evidence>
<feature type="transmembrane region" description="Helical" evidence="1">
    <location>
        <begin position="462"/>
        <end position="480"/>
    </location>
</feature>
<dbReference type="AlphaFoldDB" id="A0AAD7J3R8"/>
<sequence>MAAQISDKFAGNGLATVVTDTKSEGILRPTTSNDTGRYDRTGFAVPLHMKISSGMFIGTRLPEPAYLPPNWSAHVHPEGQIYFSRRGSPSVVTEAYLYRPETLDKVTHWIKKIEDIAAGKNFPISENLELFIKIEGEGCAYYFVDHNSRAQSWMEDIDTDALGLPPVVSVSQLSQHPSFPLPLSRSNYTPDLCLEELYWGHVEFFPMHTSLPTNALDSLLCVLTHAICDQMTSRVSTFPYTKQECEAFVSLLKNSRDHLEDGNIVSTVARIWSLICRNRYLTQYGQEYSRLSRDQAVLYDPTTKHRWVSAIASRLSFKTSDRYLAKLDDLFVDHMVYIEEWKTMVTGCLQDWRRASQIAFFALILQAFVFALTPSISLAVTSASLFVASLLLSMLLVHRFDPLQGICVTDAMDYLESIQSPTFKFQFVALVYSLPQALNLWGILVFFVNCVYMLAMQFGAKFAVWISVIALFGVLVFQWTTSPRFNHSLTRLTAKFSRSADVFTSMV</sequence>